<protein>
    <submittedName>
        <fullName evidence="12">Protein patched homolog 1-like isoform X1</fullName>
    </submittedName>
</protein>
<dbReference type="InterPro" id="IPR053958">
    <property type="entry name" value="HMGCR/SNAP/NPC1-like_SSD"/>
</dbReference>
<comment type="subcellular location">
    <subcellularLocation>
        <location evidence="1">Membrane</location>
        <topology evidence="1">Multi-pass membrane protein</topology>
    </subcellularLocation>
</comment>
<dbReference type="GO" id="GO:0005886">
    <property type="term" value="C:plasma membrane"/>
    <property type="evidence" value="ECO:0007669"/>
    <property type="project" value="TreeGrafter"/>
</dbReference>
<feature type="transmembrane region" description="Helical" evidence="9">
    <location>
        <begin position="1058"/>
        <end position="1078"/>
    </location>
</feature>
<evidence type="ECO:0000256" key="4">
    <source>
        <dbReference type="ARBA" id="ARBA00022989"/>
    </source>
</evidence>
<evidence type="ECO:0000256" key="8">
    <source>
        <dbReference type="SAM" id="MobiDB-lite"/>
    </source>
</evidence>
<accession>A0A6P5AQK0</accession>
<keyword evidence="6" id="KW-0675">Receptor</keyword>
<evidence type="ECO:0000256" key="6">
    <source>
        <dbReference type="ARBA" id="ARBA00023170"/>
    </source>
</evidence>
<dbReference type="GO" id="GO:0008158">
    <property type="term" value="F:hedgehog receptor activity"/>
    <property type="evidence" value="ECO:0007669"/>
    <property type="project" value="InterPro"/>
</dbReference>
<proteinExistence type="inferred from homology"/>
<dbReference type="RefSeq" id="XP_019645347.1">
    <property type="nucleotide sequence ID" value="XM_019789788.1"/>
</dbReference>
<name>A0A6P5AQK0_BRABE</name>
<feature type="domain" description="SSD" evidence="10">
    <location>
        <begin position="463"/>
        <end position="623"/>
    </location>
</feature>
<feature type="compositionally biased region" description="Basic and acidic residues" evidence="8">
    <location>
        <begin position="651"/>
        <end position="668"/>
    </location>
</feature>
<feature type="compositionally biased region" description="Basic and acidic residues" evidence="8">
    <location>
        <begin position="1367"/>
        <end position="1376"/>
    </location>
</feature>
<feature type="transmembrane region" description="Helical" evidence="9">
    <location>
        <begin position="1112"/>
        <end position="1137"/>
    </location>
</feature>
<dbReference type="FunFam" id="1.20.1640.10:FF:000048">
    <property type="entry name" value="protein patched homolog 1 isoform X2"/>
    <property type="match status" value="1"/>
</dbReference>
<dbReference type="PANTHER" id="PTHR46022">
    <property type="entry name" value="PROTEIN PATCHED"/>
    <property type="match status" value="1"/>
</dbReference>
<keyword evidence="3 9" id="KW-0812">Transmembrane</keyword>
<dbReference type="InterPro" id="IPR004766">
    <property type="entry name" value="TM_rcpt_patched"/>
</dbReference>
<dbReference type="Gene3D" id="1.20.1640.10">
    <property type="entry name" value="Multidrug efflux transporter AcrB transmembrane domain"/>
    <property type="match status" value="2"/>
</dbReference>
<sequence>MQSRAGPAGIPTHGPGRPHGHVPRTDSGFAEERHEPSDHVHGDHRSSSPDSHTEPDRTRSEQDAPCARKTSCYEAREALRHIDKGRATGNKQALYLREKCERCLFNTGKIIQLHCGKVLFVGVLVMVLLAVFLKDAKIETETEKLWVQAGGRLEEELRYTKESLGEEMGTDYQVIITTAKNEGENVLTHNALNQHLQSVLAATEVEVELFGLDWDMKSVCYVTSPPVYEGVFASIIEKLYPCVIITPLDCFWEGSKLLGPDSAVIIPNYSANVRWSNLNPVGMLEELNKSSSGIHSYFPLDTFQDLFETAGITTGYQEKPCLNPEDPECPETAPNKYSKQVPDFNSELTGGCAGFATKYMQWPEELIVGGLRKNESGHITSAEALQTAIILSQPNALYEYYKDDYKVHDIHWSPSKAEEVLDEWQRKFTEAVYNSANDSLGQQVHAFSSASLNDLLQDFSQTNYIRVAAGYCLMLVYACVTMLRRSAVRSQGGVGLAGVILVSMSVAAALGFCTLIGLSFNASTTQVLPFVALGLGVDDMFLVAHTFSCTTSSPDVAYLDQTGECLRRTGVSVTLTSLSIIVSCFMGAIVPIPALRNYSIQSAVVVFFNYLSVILIFPAIISWDLERRRSKRLDIFCCLNSSSANRVIRVREATPEGDTDSVRSEPLPRHSQRHQTNVTVQSTVETVTSLDTEGRTVTVVVPPTQTVTRPWIPSNVVTPIGTPPSTAESSSTRNLVSPDFETEGTESSNVLCCAKKNWTLSSFARNTYGPFLARFPVKIAVLVAFALLLVGGIYGTTTVEDGLDLTDVVPKGSREHDFLRLQSKYFSFYNMYIVTQSDYDYPNGQAGLDSLHEDFMRVNKIVLTPEGNLPEYWLSYFREWLIDVQARFDEDWQLGRIQRNKWFDNATNEGVMGYKLLVQTGDNDNPINKDQLYSNRLIDSNGVINSKAFYIYLTAWANDDTFAYTASQAAIRPEPEQWSVERNDHDNLDTIPDYELRIPKSQPINYSQFSFYVSGLQGTSEFIQLIKEVREVCEESRVPSYPQGVPFTFWEQYIFLRYYLMVALAAVLAAIFVVVAIVMVNPWLALIVVSVLAMMAVELFGVMGLLGIKLSAIPAVIIIASVGIGVEFTVHISFAYVTSLGDRNERMVSALEHMMSPVIDGAISTLLGVVMLAGSEFEFIVLYFFYVLVALVIIGLLNGLVLLPVLLSLIGPGPEVKPANNARHLPTPTPPPTPPFETGVPMDTYPRVQRSDSLGSDLFNNEIAFSGLGDQYLQQRHSDIVVAPEVKVETGYLRCGPKRTKYNAPVRPTTERQTNRPKRPAKSKSRAYQQPSTHHVTTVTATTSVTVQIGQPTDDASADSYRYSKRRRDDIPKLYELEYNSSDSSRSSEK</sequence>
<gene>
    <name evidence="12" type="primary">LOC109486103</name>
</gene>
<feature type="compositionally biased region" description="Basic residues" evidence="8">
    <location>
        <begin position="1315"/>
        <end position="1325"/>
    </location>
</feature>
<feature type="region of interest" description="Disordered" evidence="8">
    <location>
        <begin position="1296"/>
        <end position="1390"/>
    </location>
</feature>
<feature type="transmembrane region" description="Helical" evidence="9">
    <location>
        <begin position="464"/>
        <end position="483"/>
    </location>
</feature>
<feature type="compositionally biased region" description="Basic and acidic residues" evidence="8">
    <location>
        <begin position="30"/>
        <end position="62"/>
    </location>
</feature>
<dbReference type="PANTHER" id="PTHR46022:SF1">
    <property type="entry name" value="PROTEIN PATCHED"/>
    <property type="match status" value="1"/>
</dbReference>
<dbReference type="SUPFAM" id="SSF82866">
    <property type="entry name" value="Multidrug efflux transporter AcrB transmembrane domain"/>
    <property type="match status" value="2"/>
</dbReference>
<dbReference type="InterPro" id="IPR000731">
    <property type="entry name" value="SSD"/>
</dbReference>
<feature type="region of interest" description="Disordered" evidence="8">
    <location>
        <begin position="1220"/>
        <end position="1239"/>
    </location>
</feature>
<organism evidence="11 12">
    <name type="scientific">Branchiostoma belcheri</name>
    <name type="common">Amphioxus</name>
    <dbReference type="NCBI Taxonomy" id="7741"/>
    <lineage>
        <taxon>Eukaryota</taxon>
        <taxon>Metazoa</taxon>
        <taxon>Chordata</taxon>
        <taxon>Cephalochordata</taxon>
        <taxon>Leptocardii</taxon>
        <taxon>Amphioxiformes</taxon>
        <taxon>Branchiostomatidae</taxon>
        <taxon>Branchiostoma</taxon>
    </lineage>
</organism>
<dbReference type="OrthoDB" id="5873834at2759"/>
<keyword evidence="4 9" id="KW-1133">Transmembrane helix</keyword>
<dbReference type="GO" id="GO:0005119">
    <property type="term" value="F:smoothened binding"/>
    <property type="evidence" value="ECO:0007669"/>
    <property type="project" value="TreeGrafter"/>
</dbReference>
<keyword evidence="5 9" id="KW-0472">Membrane</keyword>
<keyword evidence="11" id="KW-1185">Reference proteome</keyword>
<evidence type="ECO:0000256" key="1">
    <source>
        <dbReference type="ARBA" id="ARBA00004141"/>
    </source>
</evidence>
<keyword evidence="7" id="KW-0325">Glycoprotein</keyword>
<dbReference type="GO" id="GO:0045879">
    <property type="term" value="P:negative regulation of smoothened signaling pathway"/>
    <property type="evidence" value="ECO:0007669"/>
    <property type="project" value="TreeGrafter"/>
</dbReference>
<evidence type="ECO:0000256" key="2">
    <source>
        <dbReference type="ARBA" id="ARBA00005585"/>
    </source>
</evidence>
<feature type="transmembrane region" description="Helical" evidence="9">
    <location>
        <begin position="495"/>
        <end position="520"/>
    </location>
</feature>
<evidence type="ECO:0000313" key="11">
    <source>
        <dbReference type="Proteomes" id="UP000515135"/>
    </source>
</evidence>
<evidence type="ECO:0000259" key="10">
    <source>
        <dbReference type="PROSITE" id="PS50156"/>
    </source>
</evidence>
<evidence type="ECO:0000256" key="9">
    <source>
        <dbReference type="SAM" id="Phobius"/>
    </source>
</evidence>
<evidence type="ECO:0000313" key="12">
    <source>
        <dbReference type="RefSeq" id="XP_019645347.1"/>
    </source>
</evidence>
<feature type="region of interest" description="Disordered" evidence="8">
    <location>
        <begin position="1"/>
        <end position="68"/>
    </location>
</feature>
<reference evidence="12" key="1">
    <citation type="submission" date="2025-08" db="UniProtKB">
        <authorList>
            <consortium name="RefSeq"/>
        </authorList>
    </citation>
    <scope>IDENTIFICATION</scope>
    <source>
        <tissue evidence="12">Gonad</tissue>
    </source>
</reference>
<dbReference type="Pfam" id="PF12349">
    <property type="entry name" value="Sterol-sensing"/>
    <property type="match status" value="1"/>
</dbReference>
<evidence type="ECO:0000256" key="3">
    <source>
        <dbReference type="ARBA" id="ARBA00022692"/>
    </source>
</evidence>
<dbReference type="PROSITE" id="PS50156">
    <property type="entry name" value="SSD"/>
    <property type="match status" value="1"/>
</dbReference>
<feature type="transmembrane region" description="Helical" evidence="9">
    <location>
        <begin position="775"/>
        <end position="795"/>
    </location>
</feature>
<dbReference type="GO" id="GO:0097108">
    <property type="term" value="F:hedgehog family protein binding"/>
    <property type="evidence" value="ECO:0007669"/>
    <property type="project" value="TreeGrafter"/>
</dbReference>
<evidence type="ECO:0000256" key="7">
    <source>
        <dbReference type="ARBA" id="ARBA00023180"/>
    </source>
</evidence>
<feature type="compositionally biased region" description="Low complexity" evidence="8">
    <location>
        <begin position="1332"/>
        <end position="1347"/>
    </location>
</feature>
<feature type="region of interest" description="Disordered" evidence="8">
    <location>
        <begin position="651"/>
        <end position="676"/>
    </location>
</feature>
<dbReference type="Proteomes" id="UP000515135">
    <property type="component" value="Unplaced"/>
</dbReference>
<feature type="transmembrane region" description="Helical" evidence="9">
    <location>
        <begin position="1183"/>
        <end position="1207"/>
    </location>
</feature>
<feature type="transmembrane region" description="Helical" evidence="9">
    <location>
        <begin position="115"/>
        <end position="133"/>
    </location>
</feature>
<comment type="similarity">
    <text evidence="2">Belongs to the patched family.</text>
</comment>
<dbReference type="GeneID" id="109486103"/>
<feature type="transmembrane region" description="Helical" evidence="9">
    <location>
        <begin position="571"/>
        <end position="592"/>
    </location>
</feature>
<feature type="compositionally biased region" description="Low complexity" evidence="8">
    <location>
        <begin position="1381"/>
        <end position="1390"/>
    </location>
</feature>
<feature type="transmembrane region" description="Helical" evidence="9">
    <location>
        <begin position="598"/>
        <end position="623"/>
    </location>
</feature>
<feature type="transmembrane region" description="Helical" evidence="9">
    <location>
        <begin position="1083"/>
        <end position="1106"/>
    </location>
</feature>
<dbReference type="KEGG" id="bbel:109486103"/>
<dbReference type="FunFam" id="1.20.1640.10:FF:000003">
    <property type="entry name" value="protein patched homolog 1"/>
    <property type="match status" value="1"/>
</dbReference>
<dbReference type="NCBIfam" id="TIGR00918">
    <property type="entry name" value="2A060602"/>
    <property type="match status" value="1"/>
</dbReference>
<evidence type="ECO:0000256" key="5">
    <source>
        <dbReference type="ARBA" id="ARBA00023136"/>
    </source>
</evidence>